<organism evidence="1 2">
    <name type="scientific">Pholiota conissans</name>
    <dbReference type="NCBI Taxonomy" id="109636"/>
    <lineage>
        <taxon>Eukaryota</taxon>
        <taxon>Fungi</taxon>
        <taxon>Dikarya</taxon>
        <taxon>Basidiomycota</taxon>
        <taxon>Agaricomycotina</taxon>
        <taxon>Agaricomycetes</taxon>
        <taxon>Agaricomycetidae</taxon>
        <taxon>Agaricales</taxon>
        <taxon>Agaricineae</taxon>
        <taxon>Strophariaceae</taxon>
        <taxon>Pholiota</taxon>
    </lineage>
</organism>
<reference evidence="1" key="1">
    <citation type="submission" date="2020-11" db="EMBL/GenBank/DDBJ databases">
        <authorList>
            <consortium name="DOE Joint Genome Institute"/>
            <person name="Ahrendt S."/>
            <person name="Riley R."/>
            <person name="Andreopoulos W."/>
            <person name="Labutti K."/>
            <person name="Pangilinan J."/>
            <person name="Ruiz-Duenas F.J."/>
            <person name="Barrasa J.M."/>
            <person name="Sanchez-Garcia M."/>
            <person name="Camarero S."/>
            <person name="Miyauchi S."/>
            <person name="Serrano A."/>
            <person name="Linde D."/>
            <person name="Babiker R."/>
            <person name="Drula E."/>
            <person name="Ayuso-Fernandez I."/>
            <person name="Pacheco R."/>
            <person name="Padilla G."/>
            <person name="Ferreira P."/>
            <person name="Barriuso J."/>
            <person name="Kellner H."/>
            <person name="Castanera R."/>
            <person name="Alfaro M."/>
            <person name="Ramirez L."/>
            <person name="Pisabarro A.G."/>
            <person name="Kuo A."/>
            <person name="Tritt A."/>
            <person name="Lipzen A."/>
            <person name="He G."/>
            <person name="Yan M."/>
            <person name="Ng V."/>
            <person name="Cullen D."/>
            <person name="Martin F."/>
            <person name="Rosso M.-N."/>
            <person name="Henrissat B."/>
            <person name="Hibbett D."/>
            <person name="Martinez A.T."/>
            <person name="Grigoriev I.V."/>
        </authorList>
    </citation>
    <scope>NUCLEOTIDE SEQUENCE</scope>
    <source>
        <strain evidence="1">CIRM-BRFM 674</strain>
    </source>
</reference>
<sequence>MPTHTDITTHGARPSSFHLPFPSISEPIHPALCDISYPSHTSPLFPILSVIHCHQPRCMDPPLNMHARPAIQVHKTDWGTCYRVEGGRSGHIGRLTIGINRISPERPETKPKALRSRRNGADHYSSPNYQPLCDIRVVSVVSLSYLESHYNRSTTAYSFRRDALLQLNDCRSRPTFKLTNSHLRLGYDPRPYTLPQKRTHPGRSASSSFPSGPLSLHIHFTPTSHHPSSTYICHVPRLVPSIFSSLAAYTYLPSKFACVCSLSTIYGM</sequence>
<evidence type="ECO:0000313" key="2">
    <source>
        <dbReference type="Proteomes" id="UP000807469"/>
    </source>
</evidence>
<dbReference type="Proteomes" id="UP000807469">
    <property type="component" value="Unassembled WGS sequence"/>
</dbReference>
<name>A0A9P6CPI5_9AGAR</name>
<gene>
    <name evidence="1" type="ORF">BDN70DRAFT_346816</name>
</gene>
<keyword evidence="2" id="KW-1185">Reference proteome</keyword>
<comment type="caution">
    <text evidence="1">The sequence shown here is derived from an EMBL/GenBank/DDBJ whole genome shotgun (WGS) entry which is preliminary data.</text>
</comment>
<evidence type="ECO:0000313" key="1">
    <source>
        <dbReference type="EMBL" id="KAF9473977.1"/>
    </source>
</evidence>
<proteinExistence type="predicted"/>
<dbReference type="AlphaFoldDB" id="A0A9P6CPI5"/>
<protein>
    <submittedName>
        <fullName evidence="1">Uncharacterized protein</fullName>
    </submittedName>
</protein>
<accession>A0A9P6CPI5</accession>
<dbReference type="EMBL" id="MU155404">
    <property type="protein sequence ID" value="KAF9473977.1"/>
    <property type="molecule type" value="Genomic_DNA"/>
</dbReference>